<comment type="caution">
    <text evidence="2">The sequence shown here is derived from an EMBL/GenBank/DDBJ whole genome shotgun (WGS) entry which is preliminary data.</text>
</comment>
<feature type="domain" description="Alpha-L-glutamate ligase-related protein ATP-grasp" evidence="1">
    <location>
        <begin position="294"/>
        <end position="552"/>
    </location>
</feature>
<dbReference type="SUPFAM" id="SSF56059">
    <property type="entry name" value="Glutathione synthetase ATP-binding domain-like"/>
    <property type="match status" value="1"/>
</dbReference>
<evidence type="ECO:0000313" key="2">
    <source>
        <dbReference type="EMBL" id="MDP8149140.1"/>
    </source>
</evidence>
<dbReference type="InterPro" id="IPR039523">
    <property type="entry name" value="RimK-rel_E_lig_ATP-grasp"/>
</dbReference>
<dbReference type="AlphaFoldDB" id="A0AAW8CL48"/>
<dbReference type="Proteomes" id="UP001226020">
    <property type="component" value="Unassembled WGS sequence"/>
</dbReference>
<dbReference type="Pfam" id="PF14397">
    <property type="entry name" value="ATPgrasp_ST"/>
    <property type="match status" value="1"/>
</dbReference>
<organism evidence="2 3">
    <name type="scientific">Phocoenobacter atlanticus subsp. atlanticus</name>
    <dbReference type="NCBI Taxonomy" id="3061285"/>
    <lineage>
        <taxon>Bacteria</taxon>
        <taxon>Pseudomonadati</taxon>
        <taxon>Pseudomonadota</taxon>
        <taxon>Gammaproteobacteria</taxon>
        <taxon>Pasteurellales</taxon>
        <taxon>Pasteurellaceae</taxon>
        <taxon>Phocoenobacter</taxon>
        <taxon>Phocoenobacter atlanticus</taxon>
    </lineage>
</organism>
<proteinExistence type="predicted"/>
<name>A0AAW8CL48_9PAST</name>
<gene>
    <name evidence="2" type="ORF">QJU57_08645</name>
</gene>
<evidence type="ECO:0000259" key="1">
    <source>
        <dbReference type="Pfam" id="PF14397"/>
    </source>
</evidence>
<keyword evidence="3" id="KW-1185">Reference proteome</keyword>
<reference evidence="2 3" key="1">
    <citation type="journal article" date="2023" name="Front. Microbiol.">
        <title>Phylogeography and host specificity of Pasteurellaceae pathogenic to sea-farmed fish in the north-east Atlantic.</title>
        <authorList>
            <person name="Gulla S."/>
            <person name="Colquhoun D.J."/>
            <person name="Olsen A.B."/>
            <person name="Spilsberg B."/>
            <person name="Lagesen K."/>
            <person name="Aakesson C.P."/>
            <person name="Strom S."/>
            <person name="Manji F."/>
            <person name="Birkbeck T.H."/>
            <person name="Nilsen H.K."/>
        </authorList>
    </citation>
    <scope>NUCLEOTIDE SEQUENCE [LARGE SCALE GENOMIC DNA]</scope>
    <source>
        <strain evidence="2 3">NVIB3131</strain>
    </source>
</reference>
<dbReference type="EMBL" id="JASAXT010000016">
    <property type="protein sequence ID" value="MDP8149140.1"/>
    <property type="molecule type" value="Genomic_DNA"/>
</dbReference>
<protein>
    <submittedName>
        <fullName evidence="2">Sugar-transfer associated ATP-grasp domain-containing protein</fullName>
    </submittedName>
</protein>
<sequence>MNTATKLSSVSPLLFDNTYNQLFSDKLSLYYALSNYQQYLMQYCAVVVKRDNKKVLAFVPNQEDQTIDSFLDSGKPLNIIKSKNNNDSLCEIKSLKKEAYSYYLENKKTTIDNLVDSLEEDDIIIADNIKNKELVKIATIKDESFRSHLIGVVNVNESIQSMILTIANNFPQIPCLNFYILLDDNGYDFIIYKITTDVNIDLQNNSIDRQQKSFKHFVKKQMDTFFKKKGWQGYMYRHWLKGLIDDWLYNGTTIKQKIWANTKGFYSYRIEQYGLSNDNYKEFLSDKDYKWLRNINNNYRKLLRDKIQFYYNLQKYKQYLPEYYFHLVYHLSEVQVIDLNSPNRKSDFDAILELLKLKKKLAVKPVSASSGRGFLKLEYKNNSFLKNGIIIDRWELIQFLKQLKEDCIVSEYVEMHSEIKKYYSDATSTIRIMVINETANNPKIVAAYMRLGNKKSGQVDNIGCGGISILLDHENGNILNAERLINHKFIAITHHPDTNEVIQGAVPNWSFICKEIDKICYSINPIEYLGLDIVVTDKGFKILEINLHQELHKYPCYQQEVKEYFNNKLGLKNE</sequence>
<accession>A0AAW8CL48</accession>
<evidence type="ECO:0000313" key="3">
    <source>
        <dbReference type="Proteomes" id="UP001226020"/>
    </source>
</evidence>
<dbReference type="RefSeq" id="WP_306352104.1">
    <property type="nucleotide sequence ID" value="NZ_JASAWV010000014.1"/>
</dbReference>